<dbReference type="AlphaFoldDB" id="A0A2M4D7A2"/>
<protein>
    <submittedName>
        <fullName evidence="2">Putative secreted protein</fullName>
    </submittedName>
</protein>
<feature type="signal peptide" evidence="1">
    <location>
        <begin position="1"/>
        <end position="25"/>
    </location>
</feature>
<proteinExistence type="predicted"/>
<evidence type="ECO:0000256" key="1">
    <source>
        <dbReference type="SAM" id="SignalP"/>
    </source>
</evidence>
<accession>A0A2M4D7A2</accession>
<feature type="chain" id="PRO_5014831177" evidence="1">
    <location>
        <begin position="26"/>
        <end position="123"/>
    </location>
</feature>
<name>A0A2M4D7A2_ANODA</name>
<dbReference type="EMBL" id="GGFL01009265">
    <property type="protein sequence ID" value="MBW73443.1"/>
    <property type="molecule type" value="Transcribed_RNA"/>
</dbReference>
<evidence type="ECO:0000313" key="2">
    <source>
        <dbReference type="EMBL" id="MBW73443.1"/>
    </source>
</evidence>
<organism evidence="2">
    <name type="scientific">Anopheles darlingi</name>
    <name type="common">Mosquito</name>
    <dbReference type="NCBI Taxonomy" id="43151"/>
    <lineage>
        <taxon>Eukaryota</taxon>
        <taxon>Metazoa</taxon>
        <taxon>Ecdysozoa</taxon>
        <taxon>Arthropoda</taxon>
        <taxon>Hexapoda</taxon>
        <taxon>Insecta</taxon>
        <taxon>Pterygota</taxon>
        <taxon>Neoptera</taxon>
        <taxon>Endopterygota</taxon>
        <taxon>Diptera</taxon>
        <taxon>Nematocera</taxon>
        <taxon>Culicoidea</taxon>
        <taxon>Culicidae</taxon>
        <taxon>Anophelinae</taxon>
        <taxon>Anopheles</taxon>
    </lineage>
</organism>
<keyword evidence="1" id="KW-0732">Signal</keyword>
<reference evidence="2" key="1">
    <citation type="submission" date="2018-01" db="EMBL/GenBank/DDBJ databases">
        <title>An insight into the sialome of Amazonian anophelines.</title>
        <authorList>
            <person name="Ribeiro J.M."/>
            <person name="Scarpassa V."/>
            <person name="Calvo E."/>
        </authorList>
    </citation>
    <scope>NUCLEOTIDE SEQUENCE</scope>
</reference>
<sequence length="123" mass="14571">MDRVPPPNRLLLILQILLVPLWFRALKTPSDLNRILTQLRIQRHIFRLLRTVPVEFGRGENLRDRTEAMHQHGHELDHQNDTEEQHKHQTDRFQFQVLPAHHNLDRTLVVADCVLHVKPPLDV</sequence>